<organism evidence="3 4">
    <name type="scientific">Pinibacter soli</name>
    <dbReference type="NCBI Taxonomy" id="3044211"/>
    <lineage>
        <taxon>Bacteria</taxon>
        <taxon>Pseudomonadati</taxon>
        <taxon>Bacteroidota</taxon>
        <taxon>Chitinophagia</taxon>
        <taxon>Chitinophagales</taxon>
        <taxon>Chitinophagaceae</taxon>
        <taxon>Pinibacter</taxon>
    </lineage>
</organism>
<dbReference type="InterPro" id="IPR055407">
    <property type="entry name" value="TraM_C"/>
</dbReference>
<evidence type="ECO:0000313" key="3">
    <source>
        <dbReference type="EMBL" id="MDI3321358.1"/>
    </source>
</evidence>
<keyword evidence="1" id="KW-1133">Transmembrane helix</keyword>
<sequence length="457" mass="50367">MLQDNSTKKGYTQKYLRQRKFLLFLPAFVLPLISFLLWSLGVIGSRPSKDTSAIKSNALNMTLPGANTARDSSWSKLNFYEAADKEAARKASLARNDPYYQLSPLEDQEVVDSNLLPVSTKSKTVLNTTSKIPGNNLSSYYASSKDPNEVKVYEKLEALNKALVSEPDKNVSSRYNEKSEAMHALQTSQPEIDKLEAMMQQLQNTGSATNPEMEQINMMLEKILDIQHPERIKEKFAEREQPLQQHATLSAIKPSDALVASVLQPEDVSTIIDTVTTSREPNETIETNKFYSLGNEEERVEKSNMIEAVVPEAQTLVSGAVIKLRLENDIYVNDVLVPKGTFVYGTSSINNERLVINISSIKCLNNILPVALSVYDLDGLEGIYTPGAITRDVAKQSSDQAMQGMSLSALDNSVGAQAATAGIQAAKTLISKKAKLVRVTVSAGYRVLLRDTKAKPE</sequence>
<comment type="caution">
    <text evidence="3">The sequence shown here is derived from an EMBL/GenBank/DDBJ whole genome shotgun (WGS) entry which is preliminary data.</text>
</comment>
<dbReference type="Proteomes" id="UP001226434">
    <property type="component" value="Unassembled WGS sequence"/>
</dbReference>
<evidence type="ECO:0000313" key="4">
    <source>
        <dbReference type="Proteomes" id="UP001226434"/>
    </source>
</evidence>
<keyword evidence="1" id="KW-0812">Transmembrane</keyword>
<proteinExistence type="predicted"/>
<dbReference type="Pfam" id="PF12508">
    <property type="entry name" value="Transposon_TraM"/>
    <property type="match status" value="1"/>
</dbReference>
<keyword evidence="4" id="KW-1185">Reference proteome</keyword>
<dbReference type="EMBL" id="JASBRG010000007">
    <property type="protein sequence ID" value="MDI3321358.1"/>
    <property type="molecule type" value="Genomic_DNA"/>
</dbReference>
<protein>
    <submittedName>
        <fullName evidence="3">Conjugative transposon protein TraM</fullName>
    </submittedName>
</protein>
<dbReference type="RefSeq" id="WP_282335468.1">
    <property type="nucleotide sequence ID" value="NZ_JASBRG010000007.1"/>
</dbReference>
<dbReference type="InterPro" id="IPR022187">
    <property type="entry name" value="Conjug_transposon_TraM"/>
</dbReference>
<reference evidence="3 4" key="1">
    <citation type="submission" date="2023-05" db="EMBL/GenBank/DDBJ databases">
        <title>Genome sequence of Pinibacter sp. MAH-24.</title>
        <authorList>
            <person name="Huq M.A."/>
        </authorList>
    </citation>
    <scope>NUCLEOTIDE SEQUENCE [LARGE SCALE GENOMIC DNA]</scope>
    <source>
        <strain evidence="3 4">MAH-24</strain>
    </source>
</reference>
<keyword evidence="1" id="KW-0472">Membrane</keyword>
<feature type="domain" description="Conjugative transposon TraM C-terminal" evidence="2">
    <location>
        <begin position="306"/>
        <end position="450"/>
    </location>
</feature>
<feature type="transmembrane region" description="Helical" evidence="1">
    <location>
        <begin position="21"/>
        <end position="43"/>
    </location>
</feature>
<evidence type="ECO:0000256" key="1">
    <source>
        <dbReference type="SAM" id="Phobius"/>
    </source>
</evidence>
<dbReference type="NCBIfam" id="TIGR03779">
    <property type="entry name" value="Bac_Flav_CT_M"/>
    <property type="match status" value="1"/>
</dbReference>
<gene>
    <name evidence="3" type="primary">traM</name>
    <name evidence="3" type="ORF">QJ048_16305</name>
</gene>
<evidence type="ECO:0000259" key="2">
    <source>
        <dbReference type="Pfam" id="PF12508"/>
    </source>
</evidence>
<accession>A0ABT6RFQ1</accession>
<name>A0ABT6RFQ1_9BACT</name>